<dbReference type="GO" id="GO:0006355">
    <property type="term" value="P:regulation of DNA-templated transcription"/>
    <property type="evidence" value="ECO:0007669"/>
    <property type="project" value="InterPro"/>
</dbReference>
<dbReference type="PROSITE" id="PS51372">
    <property type="entry name" value="PRD_2"/>
    <property type="match status" value="2"/>
</dbReference>
<dbReference type="Proteomes" id="UP000195696">
    <property type="component" value="Unassembled WGS sequence"/>
</dbReference>
<keyword evidence="1" id="KW-0677">Repeat</keyword>
<dbReference type="InterPro" id="IPR050661">
    <property type="entry name" value="BglG_antiterminators"/>
</dbReference>
<evidence type="ECO:0000313" key="3">
    <source>
        <dbReference type="EMBL" id="SCB70758.1"/>
    </source>
</evidence>
<dbReference type="SMART" id="SM01061">
    <property type="entry name" value="CAT_RBD"/>
    <property type="match status" value="1"/>
</dbReference>
<name>A0A1C4FXH8_BACMY</name>
<dbReference type="Pfam" id="PF03123">
    <property type="entry name" value="CAT_RBD"/>
    <property type="match status" value="1"/>
</dbReference>
<dbReference type="Pfam" id="PF00874">
    <property type="entry name" value="PRD"/>
    <property type="match status" value="2"/>
</dbReference>
<reference evidence="3 4" key="1">
    <citation type="submission" date="2016-08" db="EMBL/GenBank/DDBJ databases">
        <authorList>
            <person name="Seilhamer J.J."/>
        </authorList>
    </citation>
    <scope>NUCLEOTIDE SEQUENCE [LARGE SCALE GENOMIC DNA]</scope>
    <source>
        <strain evidence="3 4">SDA_GO95</strain>
    </source>
</reference>
<evidence type="ECO:0000259" key="2">
    <source>
        <dbReference type="PROSITE" id="PS51372"/>
    </source>
</evidence>
<dbReference type="InterPro" id="IPR036634">
    <property type="entry name" value="PRD_sf"/>
</dbReference>
<dbReference type="SUPFAM" id="SSF63520">
    <property type="entry name" value="PTS-regulatory domain, PRD"/>
    <property type="match status" value="2"/>
</dbReference>
<dbReference type="Gene3D" id="2.30.24.10">
    <property type="entry name" value="CAT RNA-binding domain"/>
    <property type="match status" value="1"/>
</dbReference>
<evidence type="ECO:0000256" key="1">
    <source>
        <dbReference type="ARBA" id="ARBA00022737"/>
    </source>
</evidence>
<dbReference type="SUPFAM" id="SSF50151">
    <property type="entry name" value="SacY-like RNA-binding domain"/>
    <property type="match status" value="1"/>
</dbReference>
<dbReference type="GO" id="GO:0003723">
    <property type="term" value="F:RNA binding"/>
    <property type="evidence" value="ECO:0007669"/>
    <property type="project" value="InterPro"/>
</dbReference>
<evidence type="ECO:0000313" key="4">
    <source>
        <dbReference type="Proteomes" id="UP000195696"/>
    </source>
</evidence>
<organism evidence="3 4">
    <name type="scientific">Bacillus mycoides</name>
    <dbReference type="NCBI Taxonomy" id="1405"/>
    <lineage>
        <taxon>Bacteria</taxon>
        <taxon>Bacillati</taxon>
        <taxon>Bacillota</taxon>
        <taxon>Bacilli</taxon>
        <taxon>Bacillales</taxon>
        <taxon>Bacillaceae</taxon>
        <taxon>Bacillus</taxon>
        <taxon>Bacillus cereus group</taxon>
    </lineage>
</organism>
<protein>
    <recommendedName>
        <fullName evidence="2">PRD domain-containing protein</fullName>
    </recommendedName>
</protein>
<dbReference type="InterPro" id="IPR011608">
    <property type="entry name" value="PRD"/>
</dbReference>
<dbReference type="InterPro" id="IPR004341">
    <property type="entry name" value="CAT_RNA-bd_dom"/>
</dbReference>
<gene>
    <name evidence="3" type="ORF">BWGO95_04936</name>
</gene>
<dbReference type="InterPro" id="IPR036650">
    <property type="entry name" value="CAT_RNA-bd_dom_sf"/>
</dbReference>
<dbReference type="Gene3D" id="1.10.1790.10">
    <property type="entry name" value="PRD domain"/>
    <property type="match status" value="2"/>
</dbReference>
<feature type="domain" description="PRD" evidence="2">
    <location>
        <begin position="171"/>
        <end position="282"/>
    </location>
</feature>
<feature type="domain" description="PRD" evidence="2">
    <location>
        <begin position="65"/>
        <end position="170"/>
    </location>
</feature>
<dbReference type="EMBL" id="FMAK01000054">
    <property type="protein sequence ID" value="SCB70758.1"/>
    <property type="molecule type" value="Genomic_DNA"/>
</dbReference>
<dbReference type="NCBIfam" id="NF046042">
    <property type="entry name" value="LicT"/>
    <property type="match status" value="1"/>
</dbReference>
<proteinExistence type="predicted"/>
<accession>A0A1C4FXH8</accession>
<dbReference type="PANTHER" id="PTHR30185:SF15">
    <property type="entry name" value="CRYPTIC BETA-GLUCOSIDE BGL OPERON ANTITERMINATOR"/>
    <property type="match status" value="1"/>
</dbReference>
<dbReference type="AlphaFoldDB" id="A0A1C4FXH8"/>
<dbReference type="PANTHER" id="PTHR30185">
    <property type="entry name" value="CRYPTIC BETA-GLUCOSIDE BGL OPERON ANTITERMINATOR"/>
    <property type="match status" value="1"/>
</dbReference>
<sequence length="291" mass="33739">MEIKKILNNNVAITHNEFKQEIVVMGKGLAFQKKVGETIDVSKIEKTFVLEKHGVSEKLAKLLEDTSELYLNISSKIINYAQSKLAYKLDEYLYVALTDHLSFAVSRYKQGIQLKNALLWEIKKYYKQEFQIALQALDMIENDIGIRLGEDEAASIALHLVNGQLASDNMASVVQATEVVNNILNIVKYHFQIEMDENSVNYERFLTHLRFFSIRFTRKEHAVEGDDQFLYEQIQLKYQSAFQCSQKVKLYLQNVYNWSVSNDEIVYLTLHIHRVTCRHASNCTLDEGKIR</sequence>
<dbReference type="RefSeq" id="WP_088079550.1">
    <property type="nucleotide sequence ID" value="NZ_CP035962.1"/>
</dbReference>